<feature type="compositionally biased region" description="Polar residues" evidence="2">
    <location>
        <begin position="504"/>
        <end position="524"/>
    </location>
</feature>
<dbReference type="PROSITE" id="PS50858">
    <property type="entry name" value="BSD"/>
    <property type="match status" value="1"/>
</dbReference>
<keyword evidence="1" id="KW-0175">Coiled coil</keyword>
<dbReference type="Gene3D" id="1.10.3970.10">
    <property type="entry name" value="BSD domain"/>
    <property type="match status" value="1"/>
</dbReference>
<feature type="region of interest" description="Disordered" evidence="2">
    <location>
        <begin position="131"/>
        <end position="161"/>
    </location>
</feature>
<feature type="compositionally biased region" description="Acidic residues" evidence="2">
    <location>
        <begin position="459"/>
        <end position="471"/>
    </location>
</feature>
<dbReference type="EMBL" id="BLZA01000030">
    <property type="protein sequence ID" value="GHJ88638.1"/>
    <property type="molecule type" value="Genomic_DNA"/>
</dbReference>
<evidence type="ECO:0000313" key="4">
    <source>
        <dbReference type="EMBL" id="GHJ88638.1"/>
    </source>
</evidence>
<dbReference type="Pfam" id="PF03909">
    <property type="entry name" value="BSD"/>
    <property type="match status" value="1"/>
</dbReference>
<evidence type="ECO:0000256" key="2">
    <source>
        <dbReference type="SAM" id="MobiDB-lite"/>
    </source>
</evidence>
<gene>
    <name evidence="4" type="ORF">NliqN6_5040</name>
</gene>
<feature type="coiled-coil region" evidence="1">
    <location>
        <begin position="247"/>
        <end position="283"/>
    </location>
</feature>
<dbReference type="InterPro" id="IPR035925">
    <property type="entry name" value="BSD_dom_sf"/>
</dbReference>
<protein>
    <recommendedName>
        <fullName evidence="3">BSD domain-containing protein</fullName>
    </recommendedName>
</protein>
<feature type="compositionally biased region" description="Low complexity" evidence="2">
    <location>
        <begin position="33"/>
        <end position="55"/>
    </location>
</feature>
<proteinExistence type="predicted"/>
<keyword evidence="5" id="KW-1185">Reference proteome</keyword>
<dbReference type="AlphaFoldDB" id="A0A8H3TXH4"/>
<reference evidence="4" key="1">
    <citation type="submission" date="2020-07" db="EMBL/GenBank/DDBJ databases">
        <title>Draft Genome Sequence of a Deep-Sea Yeast, Naganishia (Cryptococcus) liquefaciens strain N6.</title>
        <authorList>
            <person name="Han Y.W."/>
            <person name="Kajitani R."/>
            <person name="Morimoto H."/>
            <person name="Parhat M."/>
            <person name="Tsubouchi H."/>
            <person name="Bakenova O."/>
            <person name="Ogata M."/>
            <person name="Argunhan B."/>
            <person name="Aoki R."/>
            <person name="Kajiwara S."/>
            <person name="Itoh T."/>
            <person name="Iwasaki H."/>
        </authorList>
    </citation>
    <scope>NUCLEOTIDE SEQUENCE</scope>
    <source>
        <strain evidence="4">N6</strain>
    </source>
</reference>
<dbReference type="SMART" id="SM00751">
    <property type="entry name" value="BSD"/>
    <property type="match status" value="1"/>
</dbReference>
<feature type="compositionally biased region" description="Polar residues" evidence="2">
    <location>
        <begin position="539"/>
        <end position="555"/>
    </location>
</feature>
<dbReference type="Proteomes" id="UP000620104">
    <property type="component" value="Unassembled WGS sequence"/>
</dbReference>
<feature type="region of interest" description="Disordered" evidence="2">
    <location>
        <begin position="458"/>
        <end position="574"/>
    </location>
</feature>
<comment type="caution">
    <text evidence="4">The sequence shown here is derived from an EMBL/GenBank/DDBJ whole genome shotgun (WGS) entry which is preliminary data.</text>
</comment>
<dbReference type="InterPro" id="IPR051494">
    <property type="entry name" value="BSD_domain-containing"/>
</dbReference>
<name>A0A8H3TXH4_9TREE</name>
<dbReference type="PANTHER" id="PTHR16019:SF5">
    <property type="entry name" value="BSD DOMAIN-CONTAINING PROTEIN 1"/>
    <property type="match status" value="1"/>
</dbReference>
<dbReference type="InterPro" id="IPR005607">
    <property type="entry name" value="BSD_dom"/>
</dbReference>
<dbReference type="OrthoDB" id="73788at2759"/>
<feature type="compositionally biased region" description="Acidic residues" evidence="2">
    <location>
        <begin position="564"/>
        <end position="574"/>
    </location>
</feature>
<feature type="region of interest" description="Disordered" evidence="2">
    <location>
        <begin position="1"/>
        <end position="75"/>
    </location>
</feature>
<evidence type="ECO:0000259" key="3">
    <source>
        <dbReference type="PROSITE" id="PS50858"/>
    </source>
</evidence>
<sequence length="574" mass="62596">MDFAAESTFNTSSPVPSRALTPKPTTRADGVPSAQASSSSSTAPSNQSSSSGQASNEDAGLEKRSEQSVSLEQEVGQVVQQLSSWGGSFWGGLRKQSAVAFDNVKKDFSRTVQEAQEDLKKLQAQTVEVGLKHTSESETHSSVATTSKGKARESENEHHAEVPELQAGTALPSPHVPSAKETKDFFTKIGETFSSQSNNLNSTINQNLATLQKSLSESIASASAKSQIQSLNLNKLTRNDINFAQFADNIQKNLAQAGTKLNIQQAEKLAEEYLRKSEDLLHNAGEFLKDAVKVVPPESDGHGVVWDGSDTYAFSTADDWKNPSRLSSDNARATSFEVSRSQLRKEALLRRLRGDKELFLVDPGAETESSSRRSAFAAFCESEIKQKGGVDGTAFEESIEAELRQGDKETDTLEATLHDLVPSQLSKDVFWTRYFFHKYSIEDEEARRQRILQAAVQPEAEDFSWDEEDESPTTVETLEPVQNRQLDDPESVRPSATLAKAVDAQQNPASKSPEVTDSSNNSTRVSEESYVAVNAKTAKPSSGSTPENVGRSAQSTKEEPANNDGDDDDDSDWE</sequence>
<organism evidence="4 5">
    <name type="scientific">Naganishia liquefaciens</name>
    <dbReference type="NCBI Taxonomy" id="104408"/>
    <lineage>
        <taxon>Eukaryota</taxon>
        <taxon>Fungi</taxon>
        <taxon>Dikarya</taxon>
        <taxon>Basidiomycota</taxon>
        <taxon>Agaricomycotina</taxon>
        <taxon>Tremellomycetes</taxon>
        <taxon>Filobasidiales</taxon>
        <taxon>Filobasidiaceae</taxon>
        <taxon>Naganishia</taxon>
    </lineage>
</organism>
<dbReference type="SUPFAM" id="SSF140383">
    <property type="entry name" value="BSD domain-like"/>
    <property type="match status" value="1"/>
</dbReference>
<feature type="compositionally biased region" description="Basic and acidic residues" evidence="2">
    <location>
        <begin position="150"/>
        <end position="161"/>
    </location>
</feature>
<feature type="compositionally biased region" description="Polar residues" evidence="2">
    <location>
        <begin position="472"/>
        <end position="484"/>
    </location>
</feature>
<accession>A0A8H3TXH4</accession>
<dbReference type="GO" id="GO:0005737">
    <property type="term" value="C:cytoplasm"/>
    <property type="evidence" value="ECO:0007669"/>
    <property type="project" value="TreeGrafter"/>
</dbReference>
<dbReference type="PANTHER" id="PTHR16019">
    <property type="entry name" value="SYNAPSE-ASSOCIATED PROTEIN"/>
    <property type="match status" value="1"/>
</dbReference>
<evidence type="ECO:0000256" key="1">
    <source>
        <dbReference type="SAM" id="Coils"/>
    </source>
</evidence>
<evidence type="ECO:0000313" key="5">
    <source>
        <dbReference type="Proteomes" id="UP000620104"/>
    </source>
</evidence>
<feature type="domain" description="BSD" evidence="3">
    <location>
        <begin position="408"/>
        <end position="442"/>
    </location>
</feature>